<evidence type="ECO:0000313" key="1">
    <source>
        <dbReference type="EMBL" id="CEI69880.1"/>
    </source>
</evidence>
<proteinExistence type="predicted"/>
<sequence>MSMITREKQPISFDLVVFRTSQLGSEWYICCVAEQATYLRRMKTDGSLVTRIAFPLTGARIQLGIGLILVSINGTGIKTCGYNLIITLTSITNGHS</sequence>
<dbReference type="EMBL" id="LN649231">
    <property type="protein sequence ID" value="CEI69880.1"/>
    <property type="molecule type" value="Genomic_DNA"/>
</dbReference>
<reference evidence="2" key="1">
    <citation type="submission" date="2014-10" db="EMBL/GenBank/DDBJ databases">
        <authorList>
            <person name="King R."/>
        </authorList>
    </citation>
    <scope>NUCLEOTIDE SEQUENCE [LARGE SCALE GENOMIC DNA]</scope>
    <source>
        <strain evidence="2">A3/5</strain>
    </source>
</reference>
<keyword evidence="2" id="KW-1185">Reference proteome</keyword>
<dbReference type="AlphaFoldDB" id="A0A2L2U2M3"/>
<name>A0A2L2U2M3_9HYPO</name>
<accession>A0A2L2U2M3</accession>
<organism evidence="1 2">
    <name type="scientific">Fusarium venenatum</name>
    <dbReference type="NCBI Taxonomy" id="56646"/>
    <lineage>
        <taxon>Eukaryota</taxon>
        <taxon>Fungi</taxon>
        <taxon>Dikarya</taxon>
        <taxon>Ascomycota</taxon>
        <taxon>Pezizomycotina</taxon>
        <taxon>Sordariomycetes</taxon>
        <taxon>Hypocreomycetidae</taxon>
        <taxon>Hypocreales</taxon>
        <taxon>Nectriaceae</taxon>
        <taxon>Fusarium</taxon>
    </lineage>
</organism>
<evidence type="ECO:0000313" key="2">
    <source>
        <dbReference type="Proteomes" id="UP000245910"/>
    </source>
</evidence>
<protein>
    <submittedName>
        <fullName evidence="1">Uncharacterized protein</fullName>
    </submittedName>
</protein>
<dbReference type="Proteomes" id="UP000245910">
    <property type="component" value="Chromosome III"/>
</dbReference>